<name>A0ABR0EC34_ZASCE</name>
<protein>
    <submittedName>
        <fullName evidence="2">Uncharacterized protein</fullName>
    </submittedName>
</protein>
<reference evidence="2 3" key="1">
    <citation type="journal article" date="2023" name="G3 (Bethesda)">
        <title>A chromosome-level genome assembly of Zasmidium syzygii isolated from banana leaves.</title>
        <authorList>
            <person name="van Westerhoven A.C."/>
            <person name="Mehrabi R."/>
            <person name="Talebi R."/>
            <person name="Steentjes M.B.F."/>
            <person name="Corcolon B."/>
            <person name="Chong P.A."/>
            <person name="Kema G.H.J."/>
            <person name="Seidl M.F."/>
        </authorList>
    </citation>
    <scope>NUCLEOTIDE SEQUENCE [LARGE SCALE GENOMIC DNA]</scope>
    <source>
        <strain evidence="2 3">P124</strain>
    </source>
</reference>
<gene>
    <name evidence="2" type="ORF">PRZ48_009331</name>
</gene>
<proteinExistence type="predicted"/>
<keyword evidence="3" id="KW-1185">Reference proteome</keyword>
<dbReference type="Proteomes" id="UP001305779">
    <property type="component" value="Unassembled WGS sequence"/>
</dbReference>
<feature type="compositionally biased region" description="Polar residues" evidence="1">
    <location>
        <begin position="44"/>
        <end position="77"/>
    </location>
</feature>
<comment type="caution">
    <text evidence="2">The sequence shown here is derived from an EMBL/GenBank/DDBJ whole genome shotgun (WGS) entry which is preliminary data.</text>
</comment>
<accession>A0ABR0EC34</accession>
<feature type="region of interest" description="Disordered" evidence="1">
    <location>
        <begin position="1"/>
        <end position="77"/>
    </location>
</feature>
<evidence type="ECO:0000256" key="1">
    <source>
        <dbReference type="SAM" id="MobiDB-lite"/>
    </source>
</evidence>
<organism evidence="2 3">
    <name type="scientific">Zasmidium cellare</name>
    <name type="common">Wine cellar mold</name>
    <name type="synonym">Racodium cellare</name>
    <dbReference type="NCBI Taxonomy" id="395010"/>
    <lineage>
        <taxon>Eukaryota</taxon>
        <taxon>Fungi</taxon>
        <taxon>Dikarya</taxon>
        <taxon>Ascomycota</taxon>
        <taxon>Pezizomycotina</taxon>
        <taxon>Dothideomycetes</taxon>
        <taxon>Dothideomycetidae</taxon>
        <taxon>Mycosphaerellales</taxon>
        <taxon>Mycosphaerellaceae</taxon>
        <taxon>Zasmidium</taxon>
    </lineage>
</organism>
<evidence type="ECO:0000313" key="2">
    <source>
        <dbReference type="EMBL" id="KAK4498821.1"/>
    </source>
</evidence>
<dbReference type="EMBL" id="JAXOVC010000007">
    <property type="protein sequence ID" value="KAK4498821.1"/>
    <property type="molecule type" value="Genomic_DNA"/>
</dbReference>
<feature type="compositionally biased region" description="Low complexity" evidence="1">
    <location>
        <begin position="18"/>
        <end position="43"/>
    </location>
</feature>
<evidence type="ECO:0000313" key="3">
    <source>
        <dbReference type="Proteomes" id="UP001305779"/>
    </source>
</evidence>
<sequence>MARPKSALRKALEEKAAAHAAAAEAAQASASAGNATTASTSNSEWGTSPTSPDNSNTNVSTPATTISTTSNQPQQKPKSFIASELERLSLPGITACNNRDFDFLSPEASEAKAHVAPDFEAIWDGYPRPLTFEENILGTKKLMEDDPNYRLEVVGVSSEVDEERGVGSVWMEILVRWTEVEMRGFSELLWRRDGESSGMCCRGVWF</sequence>